<evidence type="ECO:0000313" key="3">
    <source>
        <dbReference type="Proteomes" id="UP000601435"/>
    </source>
</evidence>
<feature type="non-terminal residue" evidence="2">
    <location>
        <position position="1"/>
    </location>
</feature>
<sequence length="711" mass="78138">VLTRSDQLALKGSRPDANDDLGDVDGPKVKRGPGRPKAAAGPKATAKSKAKPVPKVKASAKSSSSKSKGAKKASEASSPAPDDDLLPQAPLEAEGEAASLEGEPDDRRRAVKTRRGAFKKRGHRMGRKGKKSRKVKRNTDADDGPAHDAEHEEKSMGPSSKRGRSPDVVGDDSSESGAAAKKAKRSPRAKAKSSPRAKAKSSPKAKAKSGPKPKAKSSPKPKAKGSPKAKAKSSPKPKAKSSPKAKAKSSAKGEDTRAPVEESEFSGDEFPVCGFNYPKTFAGRWSPKVPNSHGWYVWRYIAKTFIQIVAPNIRDRTRSKKELEYFSFAKKNFVESGLNVARPDTEEFFAEQAELYLRDFIQRFEVEREGDADCDHVSSRKARCSFILLLTIAAGGNWNYPRGLATRLVEVFRFLQLDVPPVPVKDLWKGLQGVSGMMVKEELPDDPEDLLHIIKDLERQLATRCSSPEATIKATDEELAAAGPEESFASLLFCNGHEERDVLLRKIQEQAKELEQLKKDSDDDDDSKADYNRMRAKTGRLCNRTDEFMRKVEVWKETSKFRELATDGGFYSESDMKKPVSEGGLGLKEKCKYDEDETEYWVDHRTHGQVSGMSNSFKPGNLDEWNLKGAGTCEVESGKDKVSDTILRHMQESVATRDKLAKFADRLDGRDAAAASCVIASLGTLYDDLAKLQAEAKVKQFSDAQPALMFT</sequence>
<feature type="compositionally biased region" description="Basic and acidic residues" evidence="1">
    <location>
        <begin position="137"/>
        <end position="155"/>
    </location>
</feature>
<dbReference type="AlphaFoldDB" id="A0A812NF84"/>
<name>A0A812NF84_9DINO</name>
<accession>A0A812NF84</accession>
<dbReference type="OrthoDB" id="436011at2759"/>
<proteinExistence type="predicted"/>
<feature type="region of interest" description="Disordered" evidence="1">
    <location>
        <begin position="1"/>
        <end position="263"/>
    </location>
</feature>
<feature type="compositionally biased region" description="Basic residues" evidence="1">
    <location>
        <begin position="109"/>
        <end position="136"/>
    </location>
</feature>
<dbReference type="EMBL" id="CAJNJA010012742">
    <property type="protein sequence ID" value="CAE7303832.1"/>
    <property type="molecule type" value="Genomic_DNA"/>
</dbReference>
<organism evidence="2 3">
    <name type="scientific">Symbiodinium necroappetens</name>
    <dbReference type="NCBI Taxonomy" id="1628268"/>
    <lineage>
        <taxon>Eukaryota</taxon>
        <taxon>Sar</taxon>
        <taxon>Alveolata</taxon>
        <taxon>Dinophyceae</taxon>
        <taxon>Suessiales</taxon>
        <taxon>Symbiodiniaceae</taxon>
        <taxon>Symbiodinium</taxon>
    </lineage>
</organism>
<comment type="caution">
    <text evidence="2">The sequence shown here is derived from an EMBL/GenBank/DDBJ whole genome shotgun (WGS) entry which is preliminary data.</text>
</comment>
<feature type="compositionally biased region" description="Low complexity" evidence="1">
    <location>
        <begin position="55"/>
        <end position="67"/>
    </location>
</feature>
<evidence type="ECO:0000313" key="2">
    <source>
        <dbReference type="EMBL" id="CAE7303832.1"/>
    </source>
</evidence>
<feature type="compositionally biased region" description="Low complexity" evidence="1">
    <location>
        <begin position="36"/>
        <end position="45"/>
    </location>
</feature>
<feature type="compositionally biased region" description="Low complexity" evidence="1">
    <location>
        <begin position="75"/>
        <end position="101"/>
    </location>
</feature>
<protein>
    <submittedName>
        <fullName evidence="2">Uncharacterized protein</fullName>
    </submittedName>
</protein>
<feature type="compositionally biased region" description="Basic residues" evidence="1">
    <location>
        <begin position="181"/>
        <end position="249"/>
    </location>
</feature>
<reference evidence="2" key="1">
    <citation type="submission" date="2021-02" db="EMBL/GenBank/DDBJ databases">
        <authorList>
            <person name="Dougan E. K."/>
            <person name="Rhodes N."/>
            <person name="Thang M."/>
            <person name="Chan C."/>
        </authorList>
    </citation>
    <scope>NUCLEOTIDE SEQUENCE</scope>
</reference>
<keyword evidence="3" id="KW-1185">Reference proteome</keyword>
<gene>
    <name evidence="2" type="ORF">SNEC2469_LOCUS7518</name>
</gene>
<dbReference type="Proteomes" id="UP000601435">
    <property type="component" value="Unassembled WGS sequence"/>
</dbReference>
<evidence type="ECO:0000256" key="1">
    <source>
        <dbReference type="SAM" id="MobiDB-lite"/>
    </source>
</evidence>
<feature type="compositionally biased region" description="Basic and acidic residues" evidence="1">
    <location>
        <begin position="251"/>
        <end position="260"/>
    </location>
</feature>